<dbReference type="InterPro" id="IPR032874">
    <property type="entry name" value="DDE_dom"/>
</dbReference>
<geneLocation type="plasmid" evidence="2">
    <name>2</name>
</geneLocation>
<dbReference type="EMBL" id="CP000391">
    <property type="protein sequence ID" value="ABG65535.1"/>
    <property type="molecule type" value="Genomic_DNA"/>
</dbReference>
<accession>Q11AP0</accession>
<protein>
    <submittedName>
        <fullName evidence="2">Transposase-like protein</fullName>
    </submittedName>
</protein>
<gene>
    <name evidence="2" type="ordered locus">Meso_4509</name>
</gene>
<dbReference type="PANTHER" id="PTHR35528">
    <property type="entry name" value="BLL1675 PROTEIN"/>
    <property type="match status" value="1"/>
</dbReference>
<feature type="domain" description="DDE" evidence="1">
    <location>
        <begin position="7"/>
        <end position="55"/>
    </location>
</feature>
<evidence type="ECO:0000259" key="1">
    <source>
        <dbReference type="Pfam" id="PF13610"/>
    </source>
</evidence>
<organism evidence="2">
    <name type="scientific">Chelativorans sp. (strain BNC1)</name>
    <dbReference type="NCBI Taxonomy" id="266779"/>
    <lineage>
        <taxon>Bacteria</taxon>
        <taxon>Pseudomonadati</taxon>
        <taxon>Pseudomonadota</taxon>
        <taxon>Alphaproteobacteria</taxon>
        <taxon>Hyphomicrobiales</taxon>
        <taxon>Phyllobacteriaceae</taxon>
        <taxon>Chelativorans</taxon>
    </lineage>
</organism>
<dbReference type="Pfam" id="PF13610">
    <property type="entry name" value="DDE_Tnp_IS240"/>
    <property type="match status" value="1"/>
</dbReference>
<keyword evidence="2" id="KW-0614">Plasmid</keyword>
<dbReference type="AlphaFoldDB" id="Q11AP0"/>
<sequence>MKPIRIQQSRYLNNRIEQDHRRIKRRIPSMLGFKFTSCAATILSGIEKIHMMRKRQASYAYNPAPSLAEQFSMNVSHAGSPFSHSASVRAMSASRLCESIRKLTTVLIRLTMRLVN</sequence>
<dbReference type="HOGENOM" id="CLU_2092425_0_0_5"/>
<dbReference type="PANTHER" id="PTHR35528:SF3">
    <property type="entry name" value="BLL1675 PROTEIN"/>
    <property type="match status" value="1"/>
</dbReference>
<proteinExistence type="predicted"/>
<dbReference type="eggNOG" id="COG3316">
    <property type="taxonomic scope" value="Bacteria"/>
</dbReference>
<name>Q11AP0_CHESB</name>
<evidence type="ECO:0000313" key="2">
    <source>
        <dbReference type="EMBL" id="ABG65535.1"/>
    </source>
</evidence>
<dbReference type="KEGG" id="mes:Meso_4509"/>
<dbReference type="OrthoDB" id="5918608at2"/>
<dbReference type="InterPro" id="IPR052183">
    <property type="entry name" value="IS_Transposase"/>
</dbReference>
<reference evidence="2" key="1">
    <citation type="submission" date="2006-06" db="EMBL/GenBank/DDBJ databases">
        <title>Complete sequence of Plasmid 2 of Chelativorans sp. BNC1.</title>
        <authorList>
            <consortium name="US DOE Joint Genome Institute"/>
            <person name="Copeland A."/>
            <person name="Lucas S."/>
            <person name="Lapidus A."/>
            <person name="Barry K."/>
            <person name="Detter J.C."/>
            <person name="Glavina del Rio T."/>
            <person name="Hammon N."/>
            <person name="Israni S."/>
            <person name="Dalin E."/>
            <person name="Tice H."/>
            <person name="Pitluck S."/>
            <person name="Chertkov O."/>
            <person name="Brettin T."/>
            <person name="Bruce D."/>
            <person name="Han C."/>
            <person name="Tapia R."/>
            <person name="Gilna P."/>
            <person name="Schmutz J."/>
            <person name="Larimer F."/>
            <person name="Land M."/>
            <person name="Hauser L."/>
            <person name="Kyrpides N."/>
            <person name="Mikhailova N."/>
            <person name="Richardson P."/>
        </authorList>
    </citation>
    <scope>NUCLEOTIDE SEQUENCE</scope>
    <source>
        <strain evidence="2">BNC1</strain>
        <plasmid evidence="2">2</plasmid>
    </source>
</reference>